<keyword evidence="2" id="KW-1185">Reference proteome</keyword>
<dbReference type="EMBL" id="CP069036">
    <property type="protein sequence ID" value="QRD03094.1"/>
    <property type="molecule type" value="Genomic_DNA"/>
</dbReference>
<reference evidence="2" key="1">
    <citation type="journal article" date="2021" name="BMC Genomics">
        <title>Chromosome-level genome assembly and manually-curated proteome of model necrotroph Parastagonospora nodorum Sn15 reveals a genome-wide trove of candidate effector homologs, and redundancy of virulence-related functions within an accessory chromosome.</title>
        <authorList>
            <person name="Bertazzoni S."/>
            <person name="Jones D.A.B."/>
            <person name="Phan H.T."/>
            <person name="Tan K.-C."/>
            <person name="Hane J.K."/>
        </authorList>
    </citation>
    <scope>NUCLEOTIDE SEQUENCE [LARGE SCALE GENOMIC DNA]</scope>
    <source>
        <strain evidence="2">SN15 / ATCC MYA-4574 / FGSC 10173)</strain>
    </source>
</reference>
<sequence length="74" mass="8692">MLTRLCGFLITPRRRIDCAMKNIQWLRRLEADTRLYDAASMYWTIRRWLSGMPNHMLDGGLSRAISRFAGLIYA</sequence>
<name>A0A7U2I645_PHANO</name>
<dbReference type="Proteomes" id="UP000663193">
    <property type="component" value="Chromosome 14"/>
</dbReference>
<organism evidence="1 2">
    <name type="scientific">Phaeosphaeria nodorum (strain SN15 / ATCC MYA-4574 / FGSC 10173)</name>
    <name type="common">Glume blotch fungus</name>
    <name type="synonym">Parastagonospora nodorum</name>
    <dbReference type="NCBI Taxonomy" id="321614"/>
    <lineage>
        <taxon>Eukaryota</taxon>
        <taxon>Fungi</taxon>
        <taxon>Dikarya</taxon>
        <taxon>Ascomycota</taxon>
        <taxon>Pezizomycotina</taxon>
        <taxon>Dothideomycetes</taxon>
        <taxon>Pleosporomycetidae</taxon>
        <taxon>Pleosporales</taxon>
        <taxon>Pleosporineae</taxon>
        <taxon>Phaeosphaeriaceae</taxon>
        <taxon>Parastagonospora</taxon>
    </lineage>
</organism>
<protein>
    <submittedName>
        <fullName evidence="1">Uncharacterized protein</fullName>
    </submittedName>
</protein>
<gene>
    <name evidence="1" type="ORF">JI435_419110</name>
</gene>
<evidence type="ECO:0000313" key="1">
    <source>
        <dbReference type="EMBL" id="QRD03094.1"/>
    </source>
</evidence>
<dbReference type="VEuPathDB" id="FungiDB:JI435_419110"/>
<dbReference type="AlphaFoldDB" id="A0A7U2I645"/>
<evidence type="ECO:0000313" key="2">
    <source>
        <dbReference type="Proteomes" id="UP000663193"/>
    </source>
</evidence>
<proteinExistence type="predicted"/>
<accession>A0A7U2I645</accession>